<comment type="caution">
    <text evidence="1">The sequence shown here is derived from an EMBL/GenBank/DDBJ whole genome shotgun (WGS) entry which is preliminary data.</text>
</comment>
<sequence>MVSVRYLTVAALAVRANASPAVIQGDPSLQTLQLRGGGGDTFLAGAQLVKEILKAIGVFTESDKKDGWDFKDNKDMCDVFFTTKNGGNCFVTVECNDGGKKEYF</sequence>
<accession>A0A9P9WC31</accession>
<dbReference type="AlphaFoldDB" id="A0A9P9WC31"/>
<organism evidence="1 2">
    <name type="scientific">Neoarthrinium moseri</name>
    <dbReference type="NCBI Taxonomy" id="1658444"/>
    <lineage>
        <taxon>Eukaryota</taxon>
        <taxon>Fungi</taxon>
        <taxon>Dikarya</taxon>
        <taxon>Ascomycota</taxon>
        <taxon>Pezizomycotina</taxon>
        <taxon>Sordariomycetes</taxon>
        <taxon>Xylariomycetidae</taxon>
        <taxon>Amphisphaeriales</taxon>
        <taxon>Apiosporaceae</taxon>
        <taxon>Neoarthrinium</taxon>
    </lineage>
</organism>
<evidence type="ECO:0000313" key="1">
    <source>
        <dbReference type="EMBL" id="KAI1856275.1"/>
    </source>
</evidence>
<gene>
    <name evidence="1" type="ORF">JX265_011787</name>
</gene>
<dbReference type="Proteomes" id="UP000829685">
    <property type="component" value="Unassembled WGS sequence"/>
</dbReference>
<keyword evidence="2" id="KW-1185">Reference proteome</keyword>
<evidence type="ECO:0000313" key="2">
    <source>
        <dbReference type="Proteomes" id="UP000829685"/>
    </source>
</evidence>
<protein>
    <submittedName>
        <fullName evidence="1">Uncharacterized protein</fullName>
    </submittedName>
</protein>
<reference evidence="1" key="1">
    <citation type="submission" date="2021-03" db="EMBL/GenBank/DDBJ databases">
        <title>Revisited historic fungal species revealed as producer of novel bioactive compounds through whole genome sequencing and comparative genomics.</title>
        <authorList>
            <person name="Vignolle G.A."/>
            <person name="Hochenegger N."/>
            <person name="Mach R.L."/>
            <person name="Mach-Aigner A.R."/>
            <person name="Javad Rahimi M."/>
            <person name="Salim K.A."/>
            <person name="Chan C.M."/>
            <person name="Lim L.B.L."/>
            <person name="Cai F."/>
            <person name="Druzhinina I.S."/>
            <person name="U'Ren J.M."/>
            <person name="Derntl C."/>
        </authorList>
    </citation>
    <scope>NUCLEOTIDE SEQUENCE</scope>
    <source>
        <strain evidence="1">TUCIM 5799</strain>
    </source>
</reference>
<proteinExistence type="predicted"/>
<dbReference type="EMBL" id="JAFIMR010000045">
    <property type="protein sequence ID" value="KAI1856275.1"/>
    <property type="molecule type" value="Genomic_DNA"/>
</dbReference>
<name>A0A9P9WC31_9PEZI</name>